<evidence type="ECO:0000313" key="2">
    <source>
        <dbReference type="EMBL" id="MFB9259508.1"/>
    </source>
</evidence>
<proteinExistence type="predicted"/>
<name>A0ABV5JP71_9ACTN</name>
<reference evidence="2 3" key="1">
    <citation type="submission" date="2024-09" db="EMBL/GenBank/DDBJ databases">
        <authorList>
            <person name="Sun Q."/>
            <person name="Mori K."/>
        </authorList>
    </citation>
    <scope>NUCLEOTIDE SEQUENCE [LARGE SCALE GENOMIC DNA]</scope>
    <source>
        <strain evidence="2 3">CCM 7659</strain>
    </source>
</reference>
<comment type="caution">
    <text evidence="2">The sequence shown here is derived from an EMBL/GenBank/DDBJ whole genome shotgun (WGS) entry which is preliminary data.</text>
</comment>
<sequence>MTLLQGPSLNIVEAWNGPGRRDGEITEVTLADNAAHLDKDKQAFEHWYFDAHLDDGRIVVVMLQSRELVRRKPGVEIHLYTPDGKRRESNRHHTDAEMTVSTEKVDVQIAHHSAVLVDVVDGLPVYRVKAQQDGIGVDLTFHAEVPPWMPGRGQTKYTQREYFAWCVGAPRARVEGTVTVDGTTDQVSGRGYHDHNWGVGDMKRIISKWYWGRLYTDELSLIYAMVETTERYGSHWSQPIMVARGREVLLSEGEVEITEGPTVFNPIADRSYPSFLRLQVPGKIDLTLTPKEIVHAHDLLSDIPVAGRPPLNKLVKKLVGHPGYFRFRSDFELTLTLDGQEEKHTGQTLHEMVALS</sequence>
<protein>
    <submittedName>
        <fullName evidence="2">Lipocalin-like domain-containing protein</fullName>
    </submittedName>
</protein>
<gene>
    <name evidence="2" type="ORF">ACFFVD_06815</name>
</gene>
<accession>A0ABV5JP71</accession>
<evidence type="ECO:0000259" key="1">
    <source>
        <dbReference type="Pfam" id="PF07143"/>
    </source>
</evidence>
<dbReference type="EMBL" id="JBHMDY010000004">
    <property type="protein sequence ID" value="MFB9259508.1"/>
    <property type="molecule type" value="Genomic_DNA"/>
</dbReference>
<feature type="domain" description="AttH" evidence="1">
    <location>
        <begin position="95"/>
        <end position="198"/>
    </location>
</feature>
<organism evidence="2 3">
    <name type="scientific">Dietzia aerolata</name>
    <dbReference type="NCBI Taxonomy" id="595984"/>
    <lineage>
        <taxon>Bacteria</taxon>
        <taxon>Bacillati</taxon>
        <taxon>Actinomycetota</taxon>
        <taxon>Actinomycetes</taxon>
        <taxon>Mycobacteriales</taxon>
        <taxon>Dietziaceae</taxon>
        <taxon>Dietzia</taxon>
    </lineage>
</organism>
<dbReference type="InterPro" id="IPR023374">
    <property type="entry name" value="AttH-like_dom_sf"/>
</dbReference>
<dbReference type="InterPro" id="IPR010791">
    <property type="entry name" value="AttH_dom"/>
</dbReference>
<dbReference type="Pfam" id="PF07143">
    <property type="entry name" value="CrtC"/>
    <property type="match status" value="1"/>
</dbReference>
<dbReference type="Proteomes" id="UP001589700">
    <property type="component" value="Unassembled WGS sequence"/>
</dbReference>
<dbReference type="RefSeq" id="WP_182631120.1">
    <property type="nucleotide sequence ID" value="NZ_JAALDM010000032.1"/>
</dbReference>
<dbReference type="Gene3D" id="2.40.370.10">
    <property type="entry name" value="AttH-like domain"/>
    <property type="match status" value="1"/>
</dbReference>
<dbReference type="SUPFAM" id="SSF159245">
    <property type="entry name" value="AttH-like"/>
    <property type="match status" value="1"/>
</dbReference>
<keyword evidence="3" id="KW-1185">Reference proteome</keyword>
<evidence type="ECO:0000313" key="3">
    <source>
        <dbReference type="Proteomes" id="UP001589700"/>
    </source>
</evidence>